<evidence type="ECO:0000256" key="7">
    <source>
        <dbReference type="ARBA" id="ARBA00023134"/>
    </source>
</evidence>
<dbReference type="GO" id="GO:0170057">
    <property type="term" value="F:RNA ligase (GTP) activity"/>
    <property type="evidence" value="ECO:0007669"/>
    <property type="project" value="UniProtKB-EC"/>
</dbReference>
<feature type="binding site" evidence="12">
    <location>
        <begin position="51"/>
        <end position="55"/>
    </location>
    <ligand>
        <name>GMP</name>
        <dbReference type="ChEBI" id="CHEBI:58115"/>
    </ligand>
</feature>
<evidence type="ECO:0000256" key="1">
    <source>
        <dbReference type="ARBA" id="ARBA00008071"/>
    </source>
</evidence>
<dbReference type="GO" id="GO:0005525">
    <property type="term" value="F:GTP binding"/>
    <property type="evidence" value="ECO:0007669"/>
    <property type="project" value="UniProtKB-KW"/>
</dbReference>
<dbReference type="Gene3D" id="3.90.1860.10">
    <property type="entry name" value="tRNA-splicing ligase RtcB"/>
    <property type="match status" value="1"/>
</dbReference>
<proteinExistence type="inferred from homology"/>
<reference evidence="14" key="2">
    <citation type="submission" date="2014-07" db="EMBL/GenBank/DDBJ databases">
        <authorList>
            <person name="Hull J."/>
        </authorList>
    </citation>
    <scope>NUCLEOTIDE SEQUENCE</scope>
</reference>
<dbReference type="PANTHER" id="PTHR11118">
    <property type="entry name" value="RNA-SPLICING LIGASE RTCB HOMOLOG"/>
    <property type="match status" value="1"/>
</dbReference>
<reference evidence="14" key="1">
    <citation type="journal article" date="2014" name="PLoS ONE">
        <title>Transcriptome-Based Identification of ABC Transporters in the Western Tarnished Plant Bug Lygus hesperus.</title>
        <authorList>
            <person name="Hull J.J."/>
            <person name="Chaney K."/>
            <person name="Geib S.M."/>
            <person name="Fabrick J.A."/>
            <person name="Brent C.S."/>
            <person name="Walsh D."/>
            <person name="Lavine L.C."/>
        </authorList>
    </citation>
    <scope>NUCLEOTIDE SEQUENCE</scope>
</reference>
<gene>
    <name evidence="15" type="ORF">CM83_15556</name>
    <name evidence="14" type="ORF">CM83_15577</name>
</gene>
<dbReference type="FunFam" id="3.90.1860.10:FF:000001">
    <property type="entry name" value="tRNA-splicing ligase RtcB homolog"/>
    <property type="match status" value="1"/>
</dbReference>
<dbReference type="EMBL" id="GBHO01020109">
    <property type="protein sequence ID" value="JAG23495.1"/>
    <property type="molecule type" value="Transcribed_RNA"/>
</dbReference>
<dbReference type="GO" id="GO:0008033">
    <property type="term" value="P:tRNA processing"/>
    <property type="evidence" value="ECO:0007669"/>
    <property type="project" value="UniProtKB-KW"/>
</dbReference>
<keyword evidence="6 12" id="KW-0547">Nucleotide-binding</keyword>
<dbReference type="AlphaFoldDB" id="A0A0A9WQ57"/>
<evidence type="ECO:0000256" key="13">
    <source>
        <dbReference type="PIRSR" id="PIRSR601233-3"/>
    </source>
</evidence>
<evidence type="ECO:0000256" key="2">
    <source>
        <dbReference type="ARBA" id="ARBA00012726"/>
    </source>
</evidence>
<evidence type="ECO:0000313" key="14">
    <source>
        <dbReference type="EMBL" id="JAG09934.1"/>
    </source>
</evidence>
<keyword evidence="7 12" id="KW-0342">GTP-binding</keyword>
<dbReference type="EMBL" id="GBHO01033670">
    <property type="protein sequence ID" value="JAG09934.1"/>
    <property type="molecule type" value="Transcribed_RNA"/>
</dbReference>
<dbReference type="InterPro" id="IPR001233">
    <property type="entry name" value="RtcB"/>
</dbReference>
<comment type="similarity">
    <text evidence="1">Belongs to the RtcB family.</text>
</comment>
<organism evidence="14">
    <name type="scientific">Lygus hesperus</name>
    <name type="common">Western plant bug</name>
    <dbReference type="NCBI Taxonomy" id="30085"/>
    <lineage>
        <taxon>Eukaryota</taxon>
        <taxon>Metazoa</taxon>
        <taxon>Ecdysozoa</taxon>
        <taxon>Arthropoda</taxon>
        <taxon>Hexapoda</taxon>
        <taxon>Insecta</taxon>
        <taxon>Pterygota</taxon>
        <taxon>Neoptera</taxon>
        <taxon>Paraneoptera</taxon>
        <taxon>Hemiptera</taxon>
        <taxon>Heteroptera</taxon>
        <taxon>Panheteroptera</taxon>
        <taxon>Cimicomorpha</taxon>
        <taxon>Miridae</taxon>
        <taxon>Mirini</taxon>
        <taxon>Lygus</taxon>
    </lineage>
</organism>
<dbReference type="PANTHER" id="PTHR11118:SF1">
    <property type="entry name" value="RNA-SPLICING LIGASE RTCB HOMOLOG"/>
    <property type="match status" value="1"/>
</dbReference>
<dbReference type="SUPFAM" id="SSF103365">
    <property type="entry name" value="Hypothetical protein PH1602"/>
    <property type="match status" value="1"/>
</dbReference>
<dbReference type="GO" id="GO:0072669">
    <property type="term" value="C:tRNA-splicing ligase complex"/>
    <property type="evidence" value="ECO:0007669"/>
    <property type="project" value="TreeGrafter"/>
</dbReference>
<evidence type="ECO:0000256" key="11">
    <source>
        <dbReference type="PIRSR" id="PIRSR601233-1"/>
    </source>
</evidence>
<evidence type="ECO:0000256" key="12">
    <source>
        <dbReference type="PIRSR" id="PIRSR601233-2"/>
    </source>
</evidence>
<feature type="binding site" evidence="13">
    <location>
        <position position="83"/>
    </location>
    <ligand>
        <name>Mn(2+)</name>
        <dbReference type="ChEBI" id="CHEBI:29035"/>
        <label>2</label>
    </ligand>
</feature>
<feature type="active site" description="GMP-histidine intermediate" evidence="11">
    <location>
        <position position="253"/>
    </location>
</feature>
<feature type="binding site" evidence="12">
    <location>
        <begin position="178"/>
        <end position="179"/>
    </location>
    <ligand>
        <name>GMP</name>
        <dbReference type="ChEBI" id="CHEBI:58115"/>
    </ligand>
</feature>
<evidence type="ECO:0000256" key="9">
    <source>
        <dbReference type="ARBA" id="ARBA00047746"/>
    </source>
</evidence>
<evidence type="ECO:0000256" key="3">
    <source>
        <dbReference type="ARBA" id="ARBA00022598"/>
    </source>
</evidence>
<feature type="binding site" evidence="12">
    <location>
        <begin position="253"/>
        <end position="256"/>
    </location>
    <ligand>
        <name>GMP</name>
        <dbReference type="ChEBI" id="CHEBI:58115"/>
    </ligand>
</feature>
<evidence type="ECO:0000313" key="15">
    <source>
        <dbReference type="EMBL" id="JAG23495.1"/>
    </source>
</evidence>
<dbReference type="GO" id="GO:0005634">
    <property type="term" value="C:nucleus"/>
    <property type="evidence" value="ECO:0007669"/>
    <property type="project" value="TreeGrafter"/>
</dbReference>
<evidence type="ECO:0000256" key="8">
    <source>
        <dbReference type="ARBA" id="ARBA00023211"/>
    </source>
</evidence>
<comment type="cofactor">
    <cofactor evidence="13">
        <name>Mn(2+)</name>
        <dbReference type="ChEBI" id="CHEBI:29035"/>
    </cofactor>
    <text evidence="13">Binds 2 manganese ions per subunit.</text>
</comment>
<evidence type="ECO:0000256" key="5">
    <source>
        <dbReference type="ARBA" id="ARBA00022723"/>
    </source>
</evidence>
<keyword evidence="5 13" id="KW-0479">Metal-binding</keyword>
<feature type="binding site" evidence="13">
    <location>
        <position position="178"/>
    </location>
    <ligand>
        <name>Mn(2+)</name>
        <dbReference type="ChEBI" id="CHEBI:29035"/>
        <label>2</label>
    </ligand>
</feature>
<keyword evidence="4" id="KW-0819">tRNA processing</keyword>
<dbReference type="GO" id="GO:0046872">
    <property type="term" value="F:metal ion binding"/>
    <property type="evidence" value="ECO:0007669"/>
    <property type="project" value="UniProtKB-KW"/>
</dbReference>
<evidence type="ECO:0000256" key="10">
    <source>
        <dbReference type="ARBA" id="ARBA00049514"/>
    </source>
</evidence>
<accession>A0A0A9WQ57</accession>
<protein>
    <recommendedName>
        <fullName evidence="2">3'-phosphate/5'-hydroxy nucleic acid ligase</fullName>
        <ecNumber evidence="2">6.5.1.8</ecNumber>
    </recommendedName>
</protein>
<name>A0A0A9WQ57_LYGHE</name>
<evidence type="ECO:0000256" key="6">
    <source>
        <dbReference type="ARBA" id="ARBA00022741"/>
    </source>
</evidence>
<feature type="binding site" evidence="12">
    <location>
        <position position="329"/>
    </location>
    <ligand>
        <name>GMP</name>
        <dbReference type="ChEBI" id="CHEBI:58115"/>
    </ligand>
</feature>
<keyword evidence="8 13" id="KW-0464">Manganese</keyword>
<feature type="binding site" evidence="12">
    <location>
        <position position="234"/>
    </location>
    <ligand>
        <name>GMP</name>
        <dbReference type="ChEBI" id="CHEBI:58115"/>
    </ligand>
</feature>
<comment type="catalytic activity">
    <reaction evidence="10">
        <text>a 3'-end 2',3'-cyclophospho-ribonucleotide-RNA + a 5'-end dephospho-ribonucleoside-RNA + GTP + H2O = a ribonucleotidyl-ribonucleotide-RNA + GMP + diphosphate + H(+)</text>
        <dbReference type="Rhea" id="RHEA:68080"/>
        <dbReference type="Rhea" id="RHEA-COMP:10464"/>
        <dbReference type="Rhea" id="RHEA-COMP:13936"/>
        <dbReference type="Rhea" id="RHEA-COMP:17355"/>
        <dbReference type="ChEBI" id="CHEBI:15377"/>
        <dbReference type="ChEBI" id="CHEBI:15378"/>
        <dbReference type="ChEBI" id="CHEBI:33019"/>
        <dbReference type="ChEBI" id="CHEBI:37565"/>
        <dbReference type="ChEBI" id="CHEBI:58115"/>
        <dbReference type="ChEBI" id="CHEBI:83064"/>
        <dbReference type="ChEBI" id="CHEBI:138284"/>
        <dbReference type="ChEBI" id="CHEBI:173118"/>
        <dbReference type="EC" id="6.5.1.8"/>
    </reaction>
</comment>
<keyword evidence="3" id="KW-0436">Ligase</keyword>
<feature type="binding site" evidence="13">
    <location>
        <position position="52"/>
    </location>
    <ligand>
        <name>Mn(2+)</name>
        <dbReference type="ChEBI" id="CHEBI:29035"/>
        <label>1</label>
    </ligand>
</feature>
<sequence>MHWCVREGYAWAEDIFQCEEEGALQNANPEKVSARAKKRGSSQLGTLGAGNHYCEIQVVDKIFDQSAASAMNLTPDQIVIMVHSGSRGLGHQIATDSILTIDSDTACTDTTSVPNRELSCTRIQSEAGQSYLQAMACAGNFAWANRTYLHHLIRQAFAQVFTTTPDDLDMHLVYDVSHNIAKVEQHTVDGYPRTLLVHRKGATRSFPPFHPAVPVAYQSVGQPVLVGGSMGTNSFVMVGTDTAMAETFGTTCHGAGRAVSRHSSHSLVHHDELVQRLQGQGVTVCTACPKALVEEAPEVYKDVSEVVQVCHDAGLSKLVARTRPLVVIKG</sequence>
<dbReference type="EC" id="6.5.1.8" evidence="2"/>
<dbReference type="GO" id="GO:0003972">
    <property type="term" value="F:RNA ligase (ATP) activity"/>
    <property type="evidence" value="ECO:0007669"/>
    <property type="project" value="TreeGrafter"/>
</dbReference>
<dbReference type="Pfam" id="PF01139">
    <property type="entry name" value="RtcB"/>
    <property type="match status" value="1"/>
</dbReference>
<comment type="catalytic activity">
    <reaction evidence="9">
        <text>a 3'-end 3'-phospho-ribonucleotide-RNA + a 5'-end dephospho-ribonucleoside-RNA + GTP = a ribonucleotidyl-ribonucleotide-RNA + GMP + diphosphate</text>
        <dbReference type="Rhea" id="RHEA:68076"/>
        <dbReference type="Rhea" id="RHEA-COMP:10463"/>
        <dbReference type="Rhea" id="RHEA-COMP:13936"/>
        <dbReference type="Rhea" id="RHEA-COMP:17355"/>
        <dbReference type="ChEBI" id="CHEBI:33019"/>
        <dbReference type="ChEBI" id="CHEBI:37565"/>
        <dbReference type="ChEBI" id="CHEBI:58115"/>
        <dbReference type="ChEBI" id="CHEBI:83062"/>
        <dbReference type="ChEBI" id="CHEBI:138284"/>
        <dbReference type="ChEBI" id="CHEBI:173118"/>
        <dbReference type="EC" id="6.5.1.8"/>
    </reaction>
</comment>
<feature type="binding site" evidence="12">
    <location>
        <begin position="227"/>
        <end position="230"/>
    </location>
    <ligand>
        <name>GMP</name>
        <dbReference type="ChEBI" id="CHEBI:58115"/>
    </ligand>
</feature>
<dbReference type="InterPro" id="IPR036025">
    <property type="entry name" value="RtcB-like_sf"/>
</dbReference>
<evidence type="ECO:0000256" key="4">
    <source>
        <dbReference type="ARBA" id="ARBA00022694"/>
    </source>
</evidence>